<proteinExistence type="predicted"/>
<evidence type="ECO:0008006" key="5">
    <source>
        <dbReference type="Google" id="ProtNLM"/>
    </source>
</evidence>
<gene>
    <name evidence="3" type="ORF">Q8791_05915</name>
</gene>
<dbReference type="Proteomes" id="UP001356095">
    <property type="component" value="Unassembled WGS sequence"/>
</dbReference>
<name>A0ABU7K3D6_9ACTN</name>
<keyword evidence="4" id="KW-1185">Reference proteome</keyword>
<dbReference type="RefSeq" id="WP_330090555.1">
    <property type="nucleotide sequence ID" value="NZ_JAUZMY010000004.1"/>
</dbReference>
<feature type="region of interest" description="Disordered" evidence="1">
    <location>
        <begin position="25"/>
        <end position="48"/>
    </location>
</feature>
<dbReference type="PROSITE" id="PS51257">
    <property type="entry name" value="PROKAR_LIPOPROTEIN"/>
    <property type="match status" value="1"/>
</dbReference>
<keyword evidence="2" id="KW-0732">Signal</keyword>
<protein>
    <recommendedName>
        <fullName evidence="5">Lipoprotein</fullName>
    </recommendedName>
</protein>
<evidence type="ECO:0000313" key="3">
    <source>
        <dbReference type="EMBL" id="MEE2036758.1"/>
    </source>
</evidence>
<reference evidence="3 4" key="1">
    <citation type="submission" date="2023-08" db="EMBL/GenBank/DDBJ databases">
        <authorList>
            <person name="Girao M."/>
            <person name="Carvalho M.F."/>
        </authorList>
    </citation>
    <scope>NUCLEOTIDE SEQUENCE [LARGE SCALE GENOMIC DNA]</scope>
    <source>
        <strain evidence="3 4">CT-R113</strain>
    </source>
</reference>
<evidence type="ECO:0000256" key="2">
    <source>
        <dbReference type="SAM" id="SignalP"/>
    </source>
</evidence>
<dbReference type="EMBL" id="JAUZMY010000004">
    <property type="protein sequence ID" value="MEE2036758.1"/>
    <property type="molecule type" value="Genomic_DNA"/>
</dbReference>
<feature type="chain" id="PRO_5046827145" description="Lipoprotein" evidence="2">
    <location>
        <begin position="22"/>
        <end position="167"/>
    </location>
</feature>
<feature type="compositionally biased region" description="Acidic residues" evidence="1">
    <location>
        <begin position="25"/>
        <end position="37"/>
    </location>
</feature>
<comment type="caution">
    <text evidence="3">The sequence shown here is derived from an EMBL/GenBank/DDBJ whole genome shotgun (WGS) entry which is preliminary data.</text>
</comment>
<evidence type="ECO:0000313" key="4">
    <source>
        <dbReference type="Proteomes" id="UP001356095"/>
    </source>
</evidence>
<evidence type="ECO:0000256" key="1">
    <source>
        <dbReference type="SAM" id="MobiDB-lite"/>
    </source>
</evidence>
<feature type="signal peptide" evidence="2">
    <location>
        <begin position="1"/>
        <end position="21"/>
    </location>
</feature>
<accession>A0ABU7K3D6</accession>
<sequence length="167" mass="16418">MRRLLLPALPLALLLAATACAGGEEAPEASEQAEESDAGAGGDANAEAGAESDALRAAGGFLASLQAVDGEAGCALIDPAAQNVLVEAHGAADCAEAFPAYAESLPDAEGAEVGEAVMGTDLDGDTPIATVTLVFAGGDDPGALELRQDSDDQWLATRLPGTSLGGA</sequence>
<organism evidence="3 4">
    <name type="scientific">Nocardiopsis codii</name>
    <dbReference type="NCBI Taxonomy" id="3065942"/>
    <lineage>
        <taxon>Bacteria</taxon>
        <taxon>Bacillati</taxon>
        <taxon>Actinomycetota</taxon>
        <taxon>Actinomycetes</taxon>
        <taxon>Streptosporangiales</taxon>
        <taxon>Nocardiopsidaceae</taxon>
        <taxon>Nocardiopsis</taxon>
    </lineage>
</organism>